<dbReference type="GeneID" id="37017843"/>
<dbReference type="EMBL" id="KZ819604">
    <property type="protein sequence ID" value="PWN33658.1"/>
    <property type="molecule type" value="Genomic_DNA"/>
</dbReference>
<organism evidence="5 6">
    <name type="scientific">Meira miltonrushii</name>
    <dbReference type="NCBI Taxonomy" id="1280837"/>
    <lineage>
        <taxon>Eukaryota</taxon>
        <taxon>Fungi</taxon>
        <taxon>Dikarya</taxon>
        <taxon>Basidiomycota</taxon>
        <taxon>Ustilaginomycotina</taxon>
        <taxon>Exobasidiomycetes</taxon>
        <taxon>Exobasidiales</taxon>
        <taxon>Brachybasidiaceae</taxon>
        <taxon>Meira</taxon>
    </lineage>
</organism>
<feature type="region of interest" description="Disordered" evidence="2">
    <location>
        <begin position="145"/>
        <end position="164"/>
    </location>
</feature>
<accession>A0A316V9E1</accession>
<protein>
    <recommendedName>
        <fullName evidence="7">SWIM-type domain-containing protein</fullName>
    </recommendedName>
</protein>
<reference evidence="5 6" key="1">
    <citation type="journal article" date="2018" name="Mol. Biol. Evol.">
        <title>Broad Genomic Sampling Reveals a Smut Pathogenic Ancestry of the Fungal Clade Ustilaginomycotina.</title>
        <authorList>
            <person name="Kijpornyongpan T."/>
            <person name="Mondo S.J."/>
            <person name="Barry K."/>
            <person name="Sandor L."/>
            <person name="Lee J."/>
            <person name="Lipzen A."/>
            <person name="Pangilinan J."/>
            <person name="LaButti K."/>
            <person name="Hainaut M."/>
            <person name="Henrissat B."/>
            <person name="Grigoriev I.V."/>
            <person name="Spatafora J.W."/>
            <person name="Aime M.C."/>
        </authorList>
    </citation>
    <scope>NUCLEOTIDE SEQUENCE [LARGE SCALE GENOMIC DNA]</scope>
    <source>
        <strain evidence="5 6">MCA 3882</strain>
    </source>
</reference>
<dbReference type="SUPFAM" id="SSF57850">
    <property type="entry name" value="RING/U-box"/>
    <property type="match status" value="1"/>
</dbReference>
<dbReference type="AlphaFoldDB" id="A0A316V9E1"/>
<dbReference type="OrthoDB" id="2122982at2759"/>
<evidence type="ECO:0000259" key="4">
    <source>
        <dbReference type="PROSITE" id="PS50966"/>
    </source>
</evidence>
<dbReference type="STRING" id="1280837.A0A316V9E1"/>
<dbReference type="PANTHER" id="PTHR21540:SF0">
    <property type="entry name" value="PHD FAMILY PROTEIN"/>
    <property type="match status" value="1"/>
</dbReference>
<dbReference type="Proteomes" id="UP000245771">
    <property type="component" value="Unassembled WGS sequence"/>
</dbReference>
<keyword evidence="1" id="KW-0479">Metal-binding</keyword>
<keyword evidence="1" id="KW-0862">Zinc</keyword>
<evidence type="ECO:0008006" key="7">
    <source>
        <dbReference type="Google" id="ProtNLM"/>
    </source>
</evidence>
<evidence type="ECO:0000313" key="5">
    <source>
        <dbReference type="EMBL" id="PWN33658.1"/>
    </source>
</evidence>
<dbReference type="Pfam" id="PF04434">
    <property type="entry name" value="SWIM"/>
    <property type="match status" value="1"/>
</dbReference>
<gene>
    <name evidence="5" type="ORF">FA14DRAFT_114598</name>
</gene>
<dbReference type="InterPro" id="IPR001841">
    <property type="entry name" value="Znf_RING"/>
</dbReference>
<feature type="domain" description="RING-type" evidence="3">
    <location>
        <begin position="173"/>
        <end position="224"/>
    </location>
</feature>
<evidence type="ECO:0000313" key="6">
    <source>
        <dbReference type="Proteomes" id="UP000245771"/>
    </source>
</evidence>
<sequence>RGAIFRKAPSQKVMERVHRVNCQRMFLLDREQKPETIFQQASSSSSATQPLVMREEFKVLGSTGNVYTVNIDRQPRCDCPDWMNNGGNPCKHTIFVFLRILGISQNSHTWYQKALLPSELQDIFASARPDPTHSNPSLQSAYLKAVSGSKKEDEEEDTKAEGKRRIPQKGDVCPVCYEEFAEGISKDLVFCEESCGNPLHKKCATEWSKACKGSFQQVTCIYCRANM</sequence>
<dbReference type="GO" id="GO:0061630">
    <property type="term" value="F:ubiquitin protein ligase activity"/>
    <property type="evidence" value="ECO:0007669"/>
    <property type="project" value="InterPro"/>
</dbReference>
<dbReference type="RefSeq" id="XP_025353960.1">
    <property type="nucleotide sequence ID" value="XM_025496062.1"/>
</dbReference>
<dbReference type="PANTHER" id="PTHR21540">
    <property type="entry name" value="RING FINGER AND SWIM DOMAIN-CONTAINING PROTEIN 2"/>
    <property type="match status" value="1"/>
</dbReference>
<evidence type="ECO:0000256" key="1">
    <source>
        <dbReference type="PROSITE-ProRule" id="PRU00175"/>
    </source>
</evidence>
<dbReference type="InParanoid" id="A0A316V9E1"/>
<proteinExistence type="predicted"/>
<dbReference type="Gene3D" id="3.30.40.10">
    <property type="entry name" value="Zinc/RING finger domain, C3HC4 (zinc finger)"/>
    <property type="match status" value="1"/>
</dbReference>
<evidence type="ECO:0000259" key="3">
    <source>
        <dbReference type="PROSITE" id="PS50089"/>
    </source>
</evidence>
<keyword evidence="6" id="KW-1185">Reference proteome</keyword>
<name>A0A316V9E1_9BASI</name>
<evidence type="ECO:0000256" key="2">
    <source>
        <dbReference type="SAM" id="MobiDB-lite"/>
    </source>
</evidence>
<dbReference type="InterPro" id="IPR007527">
    <property type="entry name" value="Znf_SWIM"/>
</dbReference>
<keyword evidence="1" id="KW-0863">Zinc-finger</keyword>
<feature type="non-terminal residue" evidence="5">
    <location>
        <position position="227"/>
    </location>
</feature>
<dbReference type="GO" id="GO:0008270">
    <property type="term" value="F:zinc ion binding"/>
    <property type="evidence" value="ECO:0007669"/>
    <property type="project" value="UniProtKB-KW"/>
</dbReference>
<dbReference type="InterPro" id="IPR039903">
    <property type="entry name" value="Zswim2"/>
</dbReference>
<dbReference type="PROSITE" id="PS50089">
    <property type="entry name" value="ZF_RING_2"/>
    <property type="match status" value="1"/>
</dbReference>
<feature type="non-terminal residue" evidence="5">
    <location>
        <position position="1"/>
    </location>
</feature>
<dbReference type="PROSITE" id="PS50966">
    <property type="entry name" value="ZF_SWIM"/>
    <property type="match status" value="1"/>
</dbReference>
<dbReference type="InterPro" id="IPR013083">
    <property type="entry name" value="Znf_RING/FYVE/PHD"/>
</dbReference>
<feature type="domain" description="SWIM-type" evidence="4">
    <location>
        <begin position="67"/>
        <end position="101"/>
    </location>
</feature>